<evidence type="ECO:0000313" key="2">
    <source>
        <dbReference type="Proteomes" id="UP000015102"/>
    </source>
</evidence>
<dbReference type="AlphaFoldDB" id="T1GUX7"/>
<dbReference type="EMBL" id="CAQQ02170896">
    <property type="status" value="NOT_ANNOTATED_CDS"/>
    <property type="molecule type" value="Genomic_DNA"/>
</dbReference>
<dbReference type="EMBL" id="CAQQ02170895">
    <property type="status" value="NOT_ANNOTATED_CDS"/>
    <property type="molecule type" value="Genomic_DNA"/>
</dbReference>
<reference evidence="2" key="1">
    <citation type="submission" date="2013-02" db="EMBL/GenBank/DDBJ databases">
        <authorList>
            <person name="Hughes D."/>
        </authorList>
    </citation>
    <scope>NUCLEOTIDE SEQUENCE</scope>
    <source>
        <strain>Durham</strain>
        <strain evidence="2">NC isolate 2 -- Noor lab</strain>
    </source>
</reference>
<organism evidence="1 2">
    <name type="scientific">Megaselia scalaris</name>
    <name type="common">Humpbacked fly</name>
    <name type="synonym">Phora scalaris</name>
    <dbReference type="NCBI Taxonomy" id="36166"/>
    <lineage>
        <taxon>Eukaryota</taxon>
        <taxon>Metazoa</taxon>
        <taxon>Ecdysozoa</taxon>
        <taxon>Arthropoda</taxon>
        <taxon>Hexapoda</taxon>
        <taxon>Insecta</taxon>
        <taxon>Pterygota</taxon>
        <taxon>Neoptera</taxon>
        <taxon>Endopterygota</taxon>
        <taxon>Diptera</taxon>
        <taxon>Brachycera</taxon>
        <taxon>Muscomorpha</taxon>
        <taxon>Platypezoidea</taxon>
        <taxon>Phoridae</taxon>
        <taxon>Megaseliini</taxon>
        <taxon>Megaselia</taxon>
    </lineage>
</organism>
<dbReference type="HOGENOM" id="CLU_2515235_0_0_1"/>
<name>T1GUX7_MEGSC</name>
<protein>
    <submittedName>
        <fullName evidence="1">Uncharacterized protein</fullName>
    </submittedName>
</protein>
<proteinExistence type="predicted"/>
<sequence length="85" mass="9933">MAKRIEFIMRDECRIYNSGNRKTVYVAEMEESFSAPPSQVKKVEFPLASEKIDHNEIPPSRQKSGSRKTVIQRKWKRALLLPLQN</sequence>
<dbReference type="EnsemblMetazoa" id="MESCA007549-RA">
    <property type="protein sequence ID" value="MESCA007549-PA"/>
    <property type="gene ID" value="MESCA007549"/>
</dbReference>
<reference evidence="1" key="2">
    <citation type="submission" date="2015-06" db="UniProtKB">
        <authorList>
            <consortium name="EnsemblMetazoa"/>
        </authorList>
    </citation>
    <scope>IDENTIFICATION</scope>
</reference>
<evidence type="ECO:0000313" key="1">
    <source>
        <dbReference type="EnsemblMetazoa" id="MESCA007549-PA"/>
    </source>
</evidence>
<dbReference type="Proteomes" id="UP000015102">
    <property type="component" value="Unassembled WGS sequence"/>
</dbReference>
<keyword evidence="2" id="KW-1185">Reference proteome</keyword>
<accession>T1GUX7</accession>